<accession>A0ABX7I202</accession>
<feature type="transmembrane region" description="Helical" evidence="1">
    <location>
        <begin position="137"/>
        <end position="155"/>
    </location>
</feature>
<keyword evidence="1" id="KW-1133">Transmembrane helix</keyword>
<evidence type="ECO:0000313" key="2">
    <source>
        <dbReference type="EMBL" id="QRQ99727.1"/>
    </source>
</evidence>
<evidence type="ECO:0000256" key="1">
    <source>
        <dbReference type="SAM" id="Phobius"/>
    </source>
</evidence>
<dbReference type="EMBL" id="CP056775">
    <property type="protein sequence ID" value="QRQ99727.1"/>
    <property type="molecule type" value="Genomic_DNA"/>
</dbReference>
<protein>
    <submittedName>
        <fullName evidence="2">Uncharacterized protein</fullName>
    </submittedName>
</protein>
<dbReference type="Proteomes" id="UP000612680">
    <property type="component" value="Chromosome"/>
</dbReference>
<proteinExistence type="predicted"/>
<evidence type="ECO:0000313" key="3">
    <source>
        <dbReference type="Proteomes" id="UP000612680"/>
    </source>
</evidence>
<keyword evidence="1" id="KW-0812">Transmembrane</keyword>
<organism evidence="2 3">
    <name type="scientific">Dyadobacter sandarakinus</name>
    <dbReference type="NCBI Taxonomy" id="2747268"/>
    <lineage>
        <taxon>Bacteria</taxon>
        <taxon>Pseudomonadati</taxon>
        <taxon>Bacteroidota</taxon>
        <taxon>Cytophagia</taxon>
        <taxon>Cytophagales</taxon>
        <taxon>Spirosomataceae</taxon>
        <taxon>Dyadobacter</taxon>
    </lineage>
</organism>
<sequence length="156" mass="17937">MKKQKSTKTALQKRHLTNTMKQDSKYRLAIVCLILAEIAFYGQSSSAQSKTASKSGRPDSTWTVAERVQRALIDSALLYEDLKPTYYHLKSAYEYQGQEVAELKLQIVSLRMYQTVREKEWQTAIDKEKRKGKRRLWFGRVQGLIAGAIIGAMLIY</sequence>
<gene>
    <name evidence="2" type="ORF">HWI92_01745</name>
</gene>
<dbReference type="RefSeq" id="WP_204660488.1">
    <property type="nucleotide sequence ID" value="NZ_CP056775.1"/>
</dbReference>
<reference evidence="2 3" key="1">
    <citation type="submission" date="2020-06" db="EMBL/GenBank/DDBJ databases">
        <title>Dyadobacter sandarakinus sp. nov., isolated from the soil of the Arctic Yellow River Station.</title>
        <authorList>
            <person name="Zhang Y."/>
            <person name="Peng F."/>
        </authorList>
    </citation>
    <scope>NUCLEOTIDE SEQUENCE [LARGE SCALE GENOMIC DNA]</scope>
    <source>
        <strain evidence="2 3">Q3-56</strain>
    </source>
</reference>
<keyword evidence="1" id="KW-0472">Membrane</keyword>
<name>A0ABX7I202_9BACT</name>
<keyword evidence="3" id="KW-1185">Reference proteome</keyword>